<protein>
    <submittedName>
        <fullName evidence="2">Putative membrane protein</fullName>
    </submittedName>
</protein>
<sequence>MGFLWQLQVASVYIGAVLGAGFASGQEIMQFFVRYGSDGPSAVVFSGVLFGVLGPAILALCRQRSIFQYQDLLNFLFGQRLGKVMDFVIALSLFTGLMVMLSGTGALVSQQWGWPAWSGVLITSIFLFFSLWSGLGGLLWVNTFLVPLKAIICVAVAAGILLINPSIESISADWQEYLTCLAGYNNPNIDSSGPTESFGLLPPSAAFGAFLYVSFNLAMSIVVLVALTPQVKKQGGYQGAAIGGLLLGFFAYVLTMAMLQYVPEIEAYPVPMLFLAGALHPWTGHVYAFLLWLAMFTAALGSAFGAALRISSEKKGKKFKKALLFSIVIVSPFALLPFADLVATLYPIFGYIGLPIIGAIVWSIGREWLHRKWSSYKSF</sequence>
<dbReference type="RefSeq" id="WP_153724477.1">
    <property type="nucleotide sequence ID" value="NZ_CP045875.1"/>
</dbReference>
<keyword evidence="1" id="KW-1133">Transmembrane helix</keyword>
<reference evidence="3" key="1">
    <citation type="submission" date="2019-11" db="EMBL/GenBank/DDBJ databases">
        <title>Genome sequence of Heliorestis convoluta strain HH, an alkaliphilic and minimalistic phototrophic bacterium from a soda lake in Egypt.</title>
        <authorList>
            <person name="Dewey E.D."/>
            <person name="Stokes L.M."/>
            <person name="Burchell B.M."/>
            <person name="Shaffer K.N."/>
            <person name="Huntington A.M."/>
            <person name="Baker J.M."/>
            <person name="Nadendla S."/>
            <person name="Giglio M.G."/>
            <person name="Touchman J.W."/>
            <person name="Blankenship R.E."/>
            <person name="Madigan M.T."/>
            <person name="Sattley W.M."/>
        </authorList>
    </citation>
    <scope>NUCLEOTIDE SEQUENCE [LARGE SCALE GENOMIC DNA]</scope>
    <source>
        <strain evidence="3">HH</strain>
    </source>
</reference>
<feature type="transmembrane region" description="Helical" evidence="1">
    <location>
        <begin position="114"/>
        <end position="132"/>
    </location>
</feature>
<keyword evidence="1" id="KW-0472">Membrane</keyword>
<proteinExistence type="predicted"/>
<dbReference type="Proteomes" id="UP000366051">
    <property type="component" value="Chromosome"/>
</dbReference>
<evidence type="ECO:0000313" key="3">
    <source>
        <dbReference type="Proteomes" id="UP000366051"/>
    </source>
</evidence>
<dbReference type="OrthoDB" id="4424890at2"/>
<feature type="transmembrane region" description="Helical" evidence="1">
    <location>
        <begin position="239"/>
        <end position="262"/>
    </location>
</feature>
<feature type="transmembrane region" description="Helical" evidence="1">
    <location>
        <begin position="345"/>
        <end position="365"/>
    </location>
</feature>
<feature type="transmembrane region" description="Helical" evidence="1">
    <location>
        <begin position="43"/>
        <end position="61"/>
    </location>
</feature>
<accession>A0A5Q2MZT9</accession>
<feature type="transmembrane region" description="Helical" evidence="1">
    <location>
        <begin position="205"/>
        <end position="227"/>
    </location>
</feature>
<dbReference type="InterPro" id="IPR038728">
    <property type="entry name" value="YkvI-like"/>
</dbReference>
<keyword evidence="3" id="KW-1185">Reference proteome</keyword>
<dbReference type="AlphaFoldDB" id="A0A5Q2MZT9"/>
<keyword evidence="1" id="KW-0812">Transmembrane</keyword>
<feature type="transmembrane region" description="Helical" evidence="1">
    <location>
        <begin position="139"/>
        <end position="163"/>
    </location>
</feature>
<evidence type="ECO:0000256" key="1">
    <source>
        <dbReference type="SAM" id="Phobius"/>
    </source>
</evidence>
<gene>
    <name evidence="2" type="ORF">FTV88_0852</name>
</gene>
<dbReference type="PANTHER" id="PTHR37814:SF1">
    <property type="entry name" value="MEMBRANE PROTEIN"/>
    <property type="match status" value="1"/>
</dbReference>
<feature type="transmembrane region" description="Helical" evidence="1">
    <location>
        <begin position="322"/>
        <end position="339"/>
    </location>
</feature>
<dbReference type="KEGG" id="hcv:FTV88_0852"/>
<feature type="transmembrane region" description="Helical" evidence="1">
    <location>
        <begin position="282"/>
        <end position="310"/>
    </location>
</feature>
<name>A0A5Q2MZT9_9FIRM</name>
<feature type="transmembrane region" description="Helical" evidence="1">
    <location>
        <begin position="87"/>
        <end position="108"/>
    </location>
</feature>
<evidence type="ECO:0000313" key="2">
    <source>
        <dbReference type="EMBL" id="QGG47009.1"/>
    </source>
</evidence>
<dbReference type="PANTHER" id="PTHR37814">
    <property type="entry name" value="CONSERVED MEMBRANE PROTEIN"/>
    <property type="match status" value="1"/>
</dbReference>
<dbReference type="EMBL" id="CP045875">
    <property type="protein sequence ID" value="QGG47009.1"/>
    <property type="molecule type" value="Genomic_DNA"/>
</dbReference>
<organism evidence="2 3">
    <name type="scientific">Heliorestis convoluta</name>
    <dbReference type="NCBI Taxonomy" id="356322"/>
    <lineage>
        <taxon>Bacteria</taxon>
        <taxon>Bacillati</taxon>
        <taxon>Bacillota</taxon>
        <taxon>Clostridia</taxon>
        <taxon>Eubacteriales</taxon>
        <taxon>Heliobacteriaceae</taxon>
        <taxon>Heliorestis</taxon>
    </lineage>
</organism>